<feature type="domain" description="Secretion system C-terminal sorting" evidence="2">
    <location>
        <begin position="397"/>
        <end position="468"/>
    </location>
</feature>
<evidence type="ECO:0000259" key="2">
    <source>
        <dbReference type="Pfam" id="PF18962"/>
    </source>
</evidence>
<sequence length="471" mass="53173">MKNFYKNYLLNRIVVPAIATGLLLLSGAEAATAQKNRPALFSKVREHATQPLPTKREATTSVSTQSLARLAAATTSAQPLTSMHYSPNGANWRHETTNTYTYDGAGLVTSITEKSPTGSNLTRETWTYDQYGNETENKYENWNGSQWELNGGWRTAYTYNAGGKVTESIESNWSNNRWELRYRSVVAYNAAGNFESLTGYDRDGSNWLVEESYTLTYANANSGPTSLLYMEPNRDGVLVNTERTIDIVWHTFSTNVTFDTFFDQPVKSYLNQVWENGQWVNEEKYDAVFGDNNSFVGIEQEWENGAWVNSWRITVNFDAWGNQTLGQDEERENGNWVIYGANKYTHTYNSANNLTETIRQNWDEQTRAFSNTERIVYSNFQTVTSAPLAAEELIASVYPNPTADKITLSYKQLPGRATLQVTDMTGRTVFKKQLGTTAEQQELDLSNFPAGLYMLQLSTADAVATRKVLKL</sequence>
<feature type="signal peptide" evidence="1">
    <location>
        <begin position="1"/>
        <end position="30"/>
    </location>
</feature>
<dbReference type="Pfam" id="PF18962">
    <property type="entry name" value="Por_Secre_tail"/>
    <property type="match status" value="1"/>
</dbReference>
<dbReference type="Proteomes" id="UP000321926">
    <property type="component" value="Unassembled WGS sequence"/>
</dbReference>
<evidence type="ECO:0000313" key="4">
    <source>
        <dbReference type="Proteomes" id="UP000321926"/>
    </source>
</evidence>
<name>A0A5C8JKV4_9BACT</name>
<dbReference type="Gene3D" id="2.40.128.720">
    <property type="match status" value="2"/>
</dbReference>
<evidence type="ECO:0000313" key="3">
    <source>
        <dbReference type="EMBL" id="TXK37493.1"/>
    </source>
</evidence>
<keyword evidence="1" id="KW-0732">Signal</keyword>
<evidence type="ECO:0000256" key="1">
    <source>
        <dbReference type="SAM" id="SignalP"/>
    </source>
</evidence>
<feature type="chain" id="PRO_5023089894" evidence="1">
    <location>
        <begin position="31"/>
        <end position="471"/>
    </location>
</feature>
<dbReference type="AlphaFoldDB" id="A0A5C8JKV4"/>
<dbReference type="NCBIfam" id="TIGR04183">
    <property type="entry name" value="Por_Secre_tail"/>
    <property type="match status" value="1"/>
</dbReference>
<accession>A0A5C8JKV4</accession>
<keyword evidence="4" id="KW-1185">Reference proteome</keyword>
<dbReference type="EMBL" id="VRTY01000060">
    <property type="protein sequence ID" value="TXK37493.1"/>
    <property type="molecule type" value="Genomic_DNA"/>
</dbReference>
<protein>
    <submittedName>
        <fullName evidence="3">T9SS type A sorting domain-containing protein</fullName>
    </submittedName>
</protein>
<organism evidence="3 4">
    <name type="scientific">Pontibacter qinzhouensis</name>
    <dbReference type="NCBI Taxonomy" id="2603253"/>
    <lineage>
        <taxon>Bacteria</taxon>
        <taxon>Pseudomonadati</taxon>
        <taxon>Bacteroidota</taxon>
        <taxon>Cytophagia</taxon>
        <taxon>Cytophagales</taxon>
        <taxon>Hymenobacteraceae</taxon>
        <taxon>Pontibacter</taxon>
    </lineage>
</organism>
<dbReference type="OrthoDB" id="9813435at2"/>
<dbReference type="RefSeq" id="WP_147922632.1">
    <property type="nucleotide sequence ID" value="NZ_VRTY01000060.1"/>
</dbReference>
<dbReference type="InterPro" id="IPR026444">
    <property type="entry name" value="Secre_tail"/>
</dbReference>
<comment type="caution">
    <text evidence="3">The sequence shown here is derived from an EMBL/GenBank/DDBJ whole genome shotgun (WGS) entry which is preliminary data.</text>
</comment>
<reference evidence="3 4" key="1">
    <citation type="submission" date="2019-08" db="EMBL/GenBank/DDBJ databases">
        <authorList>
            <person name="Shi S."/>
        </authorList>
    </citation>
    <scope>NUCLEOTIDE SEQUENCE [LARGE SCALE GENOMIC DNA]</scope>
    <source>
        <strain evidence="3 4">GY10130</strain>
    </source>
</reference>
<proteinExistence type="predicted"/>
<gene>
    <name evidence="3" type="ORF">FVR03_15290</name>
</gene>